<feature type="active site" description="Nucleophile" evidence="5">
    <location>
        <position position="173"/>
    </location>
</feature>
<evidence type="ECO:0000256" key="4">
    <source>
        <dbReference type="ARBA" id="ARBA00022884"/>
    </source>
</evidence>
<dbReference type="SUPFAM" id="SSF53335">
    <property type="entry name" value="S-adenosyl-L-methionine-dependent methyltransferases"/>
    <property type="match status" value="1"/>
</dbReference>
<gene>
    <name evidence="7" type="ORF">g.24738</name>
</gene>
<evidence type="ECO:0000256" key="2">
    <source>
        <dbReference type="ARBA" id="ARBA00022679"/>
    </source>
</evidence>
<dbReference type="InterPro" id="IPR029063">
    <property type="entry name" value="SAM-dependent_MTases_sf"/>
</dbReference>
<keyword evidence="2 5" id="KW-0808">Transferase</keyword>
<dbReference type="GO" id="GO:0003723">
    <property type="term" value="F:RNA binding"/>
    <property type="evidence" value="ECO:0007669"/>
    <property type="project" value="UniProtKB-UniRule"/>
</dbReference>
<dbReference type="InterPro" id="IPR049560">
    <property type="entry name" value="MeTrfase_RsmB-F_NOP2_cat"/>
</dbReference>
<proteinExistence type="inferred from homology"/>
<dbReference type="GO" id="GO:0008173">
    <property type="term" value="F:RNA methyltransferase activity"/>
    <property type="evidence" value="ECO:0007669"/>
    <property type="project" value="InterPro"/>
</dbReference>
<dbReference type="AlphaFoldDB" id="A0A1B6DE03"/>
<evidence type="ECO:0000259" key="6">
    <source>
        <dbReference type="PROSITE" id="PS51686"/>
    </source>
</evidence>
<sequence length="247" mass="27245">MMLILPRISLQIQFGLLQNLPSILCCHVLNPQPGQRALDMCAAPGNKTTHLATLMENTGEIIALDKSQKKIDRIISLCECLGISCVKAYVCDSTKCTRDDIEEEKRSTYPFFTPSSFDSVLLDAPCSGLGQRPQLLNNITVKQLKSYPPLQKKLFRSATSLVKTGGNLVYSTCTMTMAENEDIVQWALKEFPELKLLPAEPILGNPGSSQNGLNEEACQLVQRFGPPFGETPETDTIGFFIAKFVKV</sequence>
<feature type="binding site" evidence="5">
    <location>
        <begin position="41"/>
        <end position="47"/>
    </location>
    <ligand>
        <name>S-adenosyl-L-methionine</name>
        <dbReference type="ChEBI" id="CHEBI:59789"/>
    </ligand>
</feature>
<dbReference type="PROSITE" id="PS51686">
    <property type="entry name" value="SAM_MT_RSMB_NOP"/>
    <property type="match status" value="1"/>
</dbReference>
<accession>A0A1B6DE03</accession>
<evidence type="ECO:0000256" key="1">
    <source>
        <dbReference type="ARBA" id="ARBA00022603"/>
    </source>
</evidence>
<dbReference type="Pfam" id="PF01189">
    <property type="entry name" value="Methyltr_RsmB-F"/>
    <property type="match status" value="1"/>
</dbReference>
<keyword evidence="1 5" id="KW-0489">Methyltransferase</keyword>
<feature type="domain" description="SAM-dependent MTase RsmB/NOP-type" evidence="6">
    <location>
        <begin position="1"/>
        <end position="247"/>
    </location>
</feature>
<organism evidence="7">
    <name type="scientific">Clastoptera arizonana</name>
    <name type="common">Arizona spittle bug</name>
    <dbReference type="NCBI Taxonomy" id="38151"/>
    <lineage>
        <taxon>Eukaryota</taxon>
        <taxon>Metazoa</taxon>
        <taxon>Ecdysozoa</taxon>
        <taxon>Arthropoda</taxon>
        <taxon>Hexapoda</taxon>
        <taxon>Insecta</taxon>
        <taxon>Pterygota</taxon>
        <taxon>Neoptera</taxon>
        <taxon>Paraneoptera</taxon>
        <taxon>Hemiptera</taxon>
        <taxon>Auchenorrhyncha</taxon>
        <taxon>Cercopoidea</taxon>
        <taxon>Clastopteridae</taxon>
        <taxon>Clastoptera</taxon>
    </lineage>
</organism>
<dbReference type="InterPro" id="IPR023267">
    <property type="entry name" value="RCMT"/>
</dbReference>
<evidence type="ECO:0000256" key="5">
    <source>
        <dbReference type="PROSITE-ProRule" id="PRU01023"/>
    </source>
</evidence>
<feature type="binding site" evidence="5">
    <location>
        <position position="92"/>
    </location>
    <ligand>
        <name>S-adenosyl-L-methionine</name>
        <dbReference type="ChEBI" id="CHEBI:59789"/>
    </ligand>
</feature>
<keyword evidence="3 5" id="KW-0949">S-adenosyl-L-methionine</keyword>
<comment type="similarity">
    <text evidence="5">Belongs to the class I-like SAM-binding methyltransferase superfamily. RsmB/NOP family.</text>
</comment>
<dbReference type="GO" id="GO:0001510">
    <property type="term" value="P:RNA methylation"/>
    <property type="evidence" value="ECO:0007669"/>
    <property type="project" value="InterPro"/>
</dbReference>
<evidence type="ECO:0000256" key="3">
    <source>
        <dbReference type="ARBA" id="ARBA00022691"/>
    </source>
</evidence>
<name>A0A1B6DE03_9HEMI</name>
<reference evidence="7" key="1">
    <citation type="submission" date="2015-12" db="EMBL/GenBank/DDBJ databases">
        <title>De novo transcriptome assembly of four potential Pierce s Disease insect vectors from Arizona vineyards.</title>
        <authorList>
            <person name="Tassone E.E."/>
        </authorList>
    </citation>
    <scope>NUCLEOTIDE SEQUENCE</scope>
</reference>
<feature type="binding site" evidence="5">
    <location>
        <position position="123"/>
    </location>
    <ligand>
        <name>S-adenosyl-L-methionine</name>
        <dbReference type="ChEBI" id="CHEBI:59789"/>
    </ligand>
</feature>
<dbReference type="Gene3D" id="3.40.50.150">
    <property type="entry name" value="Vaccinia Virus protein VP39"/>
    <property type="match status" value="1"/>
</dbReference>
<protein>
    <recommendedName>
        <fullName evidence="6">SAM-dependent MTase RsmB/NOP-type domain-containing protein</fullName>
    </recommendedName>
</protein>
<evidence type="ECO:0000313" key="7">
    <source>
        <dbReference type="EMBL" id="JAS23931.1"/>
    </source>
</evidence>
<dbReference type="PANTHER" id="PTHR22807">
    <property type="entry name" value="NOP2 YEAST -RELATED NOL1/NOP2/FMU SUN DOMAIN-CONTAINING"/>
    <property type="match status" value="1"/>
</dbReference>
<dbReference type="EMBL" id="GEDC01013367">
    <property type="protein sequence ID" value="JAS23931.1"/>
    <property type="molecule type" value="Transcribed_RNA"/>
</dbReference>
<feature type="binding site" evidence="5">
    <location>
        <position position="65"/>
    </location>
    <ligand>
        <name>S-adenosyl-L-methionine</name>
        <dbReference type="ChEBI" id="CHEBI:59789"/>
    </ligand>
</feature>
<dbReference type="InterPro" id="IPR001678">
    <property type="entry name" value="MeTrfase_RsmB-F_NOP2_dom"/>
</dbReference>
<dbReference type="PRINTS" id="PR02008">
    <property type="entry name" value="RCMTFAMILY"/>
</dbReference>
<keyword evidence="4 5" id="KW-0694">RNA-binding</keyword>
<dbReference type="PANTHER" id="PTHR22807:SF34">
    <property type="entry name" value="TRNA (CYTOSINE(72)-C(5))-METHYLTRANSFERASE NSUN6"/>
    <property type="match status" value="1"/>
</dbReference>